<dbReference type="SUPFAM" id="SSF51658">
    <property type="entry name" value="Xylose isomerase-like"/>
    <property type="match status" value="1"/>
</dbReference>
<dbReference type="PANTHER" id="PTHR12110">
    <property type="entry name" value="HYDROXYPYRUVATE ISOMERASE"/>
    <property type="match status" value="1"/>
</dbReference>
<comment type="caution">
    <text evidence="2">The sequence shown here is derived from an EMBL/GenBank/DDBJ whole genome shotgun (WGS) entry which is preliminary data.</text>
</comment>
<dbReference type="EMBL" id="JARVLH010000008">
    <property type="protein sequence ID" value="MEX5286189.1"/>
    <property type="molecule type" value="Genomic_DNA"/>
</dbReference>
<feature type="domain" description="Xylose isomerase-like TIM barrel" evidence="1">
    <location>
        <begin position="30"/>
        <end position="272"/>
    </location>
</feature>
<keyword evidence="2" id="KW-0413">Isomerase</keyword>
<keyword evidence="3" id="KW-1185">Reference proteome</keyword>
<evidence type="ECO:0000313" key="2">
    <source>
        <dbReference type="EMBL" id="MEX5286189.1"/>
    </source>
</evidence>
<dbReference type="InterPro" id="IPR036237">
    <property type="entry name" value="Xyl_isomerase-like_sf"/>
</dbReference>
<dbReference type="Gene3D" id="3.20.20.150">
    <property type="entry name" value="Divalent-metal-dependent TIM barrel enzymes"/>
    <property type="match status" value="1"/>
</dbReference>
<gene>
    <name evidence="2" type="ORF">QCO44_11260</name>
</gene>
<accession>A0ABV3X810</accession>
<dbReference type="InterPro" id="IPR050312">
    <property type="entry name" value="IolE/XylAMocC-like"/>
</dbReference>
<dbReference type="InterPro" id="IPR013022">
    <property type="entry name" value="Xyl_isomerase-like_TIM-brl"/>
</dbReference>
<protein>
    <submittedName>
        <fullName evidence="2">Sugar phosphate isomerase/epimerase</fullName>
    </submittedName>
</protein>
<dbReference type="GO" id="GO:0016853">
    <property type="term" value="F:isomerase activity"/>
    <property type="evidence" value="ECO:0007669"/>
    <property type="project" value="UniProtKB-KW"/>
</dbReference>
<dbReference type="RefSeq" id="WP_368847907.1">
    <property type="nucleotide sequence ID" value="NZ_CP194411.1"/>
</dbReference>
<organism evidence="2 3">
    <name type="scientific">Selenomonas sputigena</name>
    <dbReference type="NCBI Taxonomy" id="69823"/>
    <lineage>
        <taxon>Bacteria</taxon>
        <taxon>Bacillati</taxon>
        <taxon>Bacillota</taxon>
        <taxon>Negativicutes</taxon>
        <taxon>Selenomonadales</taxon>
        <taxon>Selenomonadaceae</taxon>
        <taxon>Selenomonas</taxon>
    </lineage>
</organism>
<dbReference type="Pfam" id="PF01261">
    <property type="entry name" value="AP_endonuc_2"/>
    <property type="match status" value="1"/>
</dbReference>
<proteinExistence type="predicted"/>
<dbReference type="Proteomes" id="UP001559623">
    <property type="component" value="Unassembled WGS sequence"/>
</dbReference>
<evidence type="ECO:0000259" key="1">
    <source>
        <dbReference type="Pfam" id="PF01261"/>
    </source>
</evidence>
<evidence type="ECO:0000313" key="3">
    <source>
        <dbReference type="Proteomes" id="UP001559623"/>
    </source>
</evidence>
<reference evidence="2 3" key="1">
    <citation type="submission" date="2023-04" db="EMBL/GenBank/DDBJ databases">
        <title>Genome Sequence of Selenomonas sputigena ATCC 33150.</title>
        <authorList>
            <person name="Miller D.P."/>
            <person name="Anvari S."/>
            <person name="Polson S.W."/>
            <person name="Macdonald M."/>
            <person name="Mcdowell J.V."/>
        </authorList>
    </citation>
    <scope>NUCLEOTIDE SEQUENCE [LARGE SCALE GENOMIC DNA]</scope>
    <source>
        <strain evidence="2 3">ATCC 33150</strain>
    </source>
</reference>
<sequence>MKFATRINSFKSNTVRNVEEILDLMGKVEGLDFVDLNYPEHFEGIDIKNMRELLARNGLKLNGVALRFRDEFIRGELGNADAAVAAKALDLCKEAVDVCRDLGGEVVTIWLGYDGYDYSFQMDYVKAWKQTEQAFREVCDYGRDLRISIEYKPFQPRVYSLISSWGSTMSMLHDVGRDNLGITLDFCHMLMKNENPAFSAAYLGERGKLYGVHLNDGAKFNDDGLMIGMVNFIQTLEFIYYLKRYRYDGVVYFDTFPVREDAMQEVQANIRMMGKLEKLVERIGMEEMTRVIQTNDAIEVQKMICDCF</sequence>
<name>A0ABV3X810_9FIRM</name>
<dbReference type="PANTHER" id="PTHR12110:SF21">
    <property type="entry name" value="XYLOSE ISOMERASE-LIKE TIM BARREL DOMAIN-CONTAINING PROTEIN"/>
    <property type="match status" value="1"/>
</dbReference>